<sequence>MSNRKPRRRLRKKFAELKDVEVLPQPGCGPEPSWCDCGLFPIDGTFSCVDADSRHLIKLEKHVKGFLIQSSRNGDFEKVRKLAYRWQKIVDNDDLHVEE</sequence>
<accession>A0AAD5QTE4</accession>
<proteinExistence type="predicted"/>
<evidence type="ECO:0000313" key="2">
    <source>
        <dbReference type="Proteomes" id="UP001196413"/>
    </source>
</evidence>
<comment type="caution">
    <text evidence="1">The sequence shown here is derived from an EMBL/GenBank/DDBJ whole genome shotgun (WGS) entry which is preliminary data.</text>
</comment>
<gene>
    <name evidence="1" type="ORF">KIN20_020231</name>
</gene>
<dbReference type="EMBL" id="JAHQIW010004103">
    <property type="protein sequence ID" value="KAJ1361060.1"/>
    <property type="molecule type" value="Genomic_DNA"/>
</dbReference>
<organism evidence="1 2">
    <name type="scientific">Parelaphostrongylus tenuis</name>
    <name type="common">Meningeal worm</name>
    <dbReference type="NCBI Taxonomy" id="148309"/>
    <lineage>
        <taxon>Eukaryota</taxon>
        <taxon>Metazoa</taxon>
        <taxon>Ecdysozoa</taxon>
        <taxon>Nematoda</taxon>
        <taxon>Chromadorea</taxon>
        <taxon>Rhabditida</taxon>
        <taxon>Rhabditina</taxon>
        <taxon>Rhabditomorpha</taxon>
        <taxon>Strongyloidea</taxon>
        <taxon>Metastrongylidae</taxon>
        <taxon>Parelaphostrongylus</taxon>
    </lineage>
</organism>
<evidence type="ECO:0000313" key="1">
    <source>
        <dbReference type="EMBL" id="KAJ1361060.1"/>
    </source>
</evidence>
<name>A0AAD5QTE4_PARTN</name>
<dbReference type="Proteomes" id="UP001196413">
    <property type="component" value="Unassembled WGS sequence"/>
</dbReference>
<dbReference type="AlphaFoldDB" id="A0AAD5QTE4"/>
<keyword evidence="2" id="KW-1185">Reference proteome</keyword>
<protein>
    <submittedName>
        <fullName evidence="1">Uncharacterized protein</fullName>
    </submittedName>
</protein>
<reference evidence="1" key="1">
    <citation type="submission" date="2021-06" db="EMBL/GenBank/DDBJ databases">
        <title>Parelaphostrongylus tenuis whole genome reference sequence.</title>
        <authorList>
            <person name="Garwood T.J."/>
            <person name="Larsen P.A."/>
            <person name="Fountain-Jones N.M."/>
            <person name="Garbe J.R."/>
            <person name="Macchietto M.G."/>
            <person name="Kania S.A."/>
            <person name="Gerhold R.W."/>
            <person name="Richards J.E."/>
            <person name="Wolf T.M."/>
        </authorList>
    </citation>
    <scope>NUCLEOTIDE SEQUENCE</scope>
    <source>
        <strain evidence="1">MNPRO001-30</strain>
        <tissue evidence="1">Meninges</tissue>
    </source>
</reference>